<dbReference type="RefSeq" id="WP_253778048.1">
    <property type="nucleotide sequence ID" value="NZ_JAMTCK010000018.1"/>
</dbReference>
<name>A0AAE3GNM7_9PSEU</name>
<dbReference type="AlphaFoldDB" id="A0AAE3GNM7"/>
<dbReference type="InterPro" id="IPR035959">
    <property type="entry name" value="RutC-like_sf"/>
</dbReference>
<dbReference type="EMBL" id="JAMTCK010000018">
    <property type="protein sequence ID" value="MCP2169333.1"/>
    <property type="molecule type" value="Genomic_DNA"/>
</dbReference>
<dbReference type="PANTHER" id="PTHR11803">
    <property type="entry name" value="2-IMINOBUTANOATE/2-IMINOPROPANOATE DEAMINASE RIDA"/>
    <property type="match status" value="1"/>
</dbReference>
<dbReference type="PANTHER" id="PTHR11803:SF39">
    <property type="entry name" value="2-IMINOBUTANOATE_2-IMINOPROPANOATE DEAMINASE"/>
    <property type="match status" value="1"/>
</dbReference>
<evidence type="ECO:0000313" key="2">
    <source>
        <dbReference type="Proteomes" id="UP001206128"/>
    </source>
</evidence>
<sequence length="134" mass="14171">MITIYDDVAALRAIKAKYHLSTPAAIRVGELVHVGGLAALDPRTGECVGGDIRRQADSVLSTLDLVLTEIGLGLDHVVTVNATLADPVRDFAGWNAAFQRAFRAPRPVRTTVGGTLVVGLLEVELCAATRPRTG</sequence>
<keyword evidence="2" id="KW-1185">Reference proteome</keyword>
<dbReference type="GO" id="GO:0005829">
    <property type="term" value="C:cytosol"/>
    <property type="evidence" value="ECO:0007669"/>
    <property type="project" value="TreeGrafter"/>
</dbReference>
<comment type="caution">
    <text evidence="1">The sequence shown here is derived from an EMBL/GenBank/DDBJ whole genome shotgun (WGS) entry which is preliminary data.</text>
</comment>
<dbReference type="GO" id="GO:0019239">
    <property type="term" value="F:deaminase activity"/>
    <property type="evidence" value="ECO:0007669"/>
    <property type="project" value="TreeGrafter"/>
</dbReference>
<evidence type="ECO:0000313" key="1">
    <source>
        <dbReference type="EMBL" id="MCP2169333.1"/>
    </source>
</evidence>
<dbReference type="SUPFAM" id="SSF55298">
    <property type="entry name" value="YjgF-like"/>
    <property type="match status" value="1"/>
</dbReference>
<proteinExistence type="predicted"/>
<organism evidence="1 2">
    <name type="scientific">Goodfellowiella coeruleoviolacea</name>
    <dbReference type="NCBI Taxonomy" id="334858"/>
    <lineage>
        <taxon>Bacteria</taxon>
        <taxon>Bacillati</taxon>
        <taxon>Actinomycetota</taxon>
        <taxon>Actinomycetes</taxon>
        <taxon>Pseudonocardiales</taxon>
        <taxon>Pseudonocardiaceae</taxon>
        <taxon>Goodfellowiella</taxon>
    </lineage>
</organism>
<accession>A0AAE3GNM7</accession>
<dbReference type="Gene3D" id="3.30.1330.40">
    <property type="entry name" value="RutC-like"/>
    <property type="match status" value="1"/>
</dbReference>
<protein>
    <submittedName>
        <fullName evidence="1">2-iminobutanoate/2-iminopropanoate deaminase</fullName>
    </submittedName>
</protein>
<dbReference type="CDD" id="cd00448">
    <property type="entry name" value="YjgF_YER057c_UK114_family"/>
    <property type="match status" value="1"/>
</dbReference>
<dbReference type="Pfam" id="PF01042">
    <property type="entry name" value="Ribonuc_L-PSP"/>
    <property type="match status" value="1"/>
</dbReference>
<dbReference type="Proteomes" id="UP001206128">
    <property type="component" value="Unassembled WGS sequence"/>
</dbReference>
<gene>
    <name evidence="1" type="ORF">LX83_006218</name>
</gene>
<reference evidence="1" key="1">
    <citation type="submission" date="2022-06" db="EMBL/GenBank/DDBJ databases">
        <title>Genomic Encyclopedia of Archaeal and Bacterial Type Strains, Phase II (KMG-II): from individual species to whole genera.</title>
        <authorList>
            <person name="Goeker M."/>
        </authorList>
    </citation>
    <scope>NUCLEOTIDE SEQUENCE</scope>
    <source>
        <strain evidence="1">DSM 43935</strain>
    </source>
</reference>
<dbReference type="InterPro" id="IPR006175">
    <property type="entry name" value="YjgF/YER057c/UK114"/>
</dbReference>